<dbReference type="AlphaFoldDB" id="A0A3P7L1C0"/>
<keyword evidence="1" id="KW-0812">Transmembrane</keyword>
<feature type="transmembrane region" description="Helical" evidence="1">
    <location>
        <begin position="7"/>
        <end position="33"/>
    </location>
</feature>
<dbReference type="Proteomes" id="UP000281553">
    <property type="component" value="Unassembled WGS sequence"/>
</dbReference>
<dbReference type="OrthoDB" id="497541at2759"/>
<organism evidence="2 3">
    <name type="scientific">Dibothriocephalus latus</name>
    <name type="common">Fish tapeworm</name>
    <name type="synonym">Diphyllobothrium latum</name>
    <dbReference type="NCBI Taxonomy" id="60516"/>
    <lineage>
        <taxon>Eukaryota</taxon>
        <taxon>Metazoa</taxon>
        <taxon>Spiralia</taxon>
        <taxon>Lophotrochozoa</taxon>
        <taxon>Platyhelminthes</taxon>
        <taxon>Cestoda</taxon>
        <taxon>Eucestoda</taxon>
        <taxon>Diphyllobothriidea</taxon>
        <taxon>Diphyllobothriidae</taxon>
        <taxon>Dibothriocephalus</taxon>
    </lineage>
</organism>
<dbReference type="EMBL" id="UYRU01051090">
    <property type="protein sequence ID" value="VDN11265.1"/>
    <property type="molecule type" value="Genomic_DNA"/>
</dbReference>
<proteinExistence type="predicted"/>
<evidence type="ECO:0000313" key="2">
    <source>
        <dbReference type="EMBL" id="VDN11265.1"/>
    </source>
</evidence>
<keyword evidence="1" id="KW-0472">Membrane</keyword>
<name>A0A3P7L1C0_DIBLA</name>
<sequence length="152" mass="17724">MNLLPAVLCYIAVCLGLFILYICRHSLLCGPVWCLLEQCFQRLRLFVPLRLRILCGGVLRWCFYEKHCLFQIVYLLLVFIAHVVLVRDVLPLLYTYAWMENHILVGLMCLFANILMYLAVCLKDPGMFIRGFLCMRYFHSSLSPFCTCITPT</sequence>
<protein>
    <submittedName>
        <fullName evidence="2">Uncharacterized protein</fullName>
    </submittedName>
</protein>
<reference evidence="2 3" key="1">
    <citation type="submission" date="2018-11" db="EMBL/GenBank/DDBJ databases">
        <authorList>
            <consortium name="Pathogen Informatics"/>
        </authorList>
    </citation>
    <scope>NUCLEOTIDE SEQUENCE [LARGE SCALE GENOMIC DNA]</scope>
</reference>
<accession>A0A3P7L1C0</accession>
<evidence type="ECO:0000256" key="1">
    <source>
        <dbReference type="SAM" id="Phobius"/>
    </source>
</evidence>
<feature type="transmembrane region" description="Helical" evidence="1">
    <location>
        <begin position="103"/>
        <end position="122"/>
    </location>
</feature>
<evidence type="ECO:0000313" key="3">
    <source>
        <dbReference type="Proteomes" id="UP000281553"/>
    </source>
</evidence>
<keyword evidence="1" id="KW-1133">Transmembrane helix</keyword>
<gene>
    <name evidence="2" type="ORF">DILT_LOCUS7096</name>
</gene>
<keyword evidence="3" id="KW-1185">Reference proteome</keyword>
<feature type="transmembrane region" description="Helical" evidence="1">
    <location>
        <begin position="72"/>
        <end position="97"/>
    </location>
</feature>